<dbReference type="InterPro" id="IPR006094">
    <property type="entry name" value="Oxid_FAD_bind_N"/>
</dbReference>
<dbReference type="Pfam" id="PF01565">
    <property type="entry name" value="FAD_binding_4"/>
    <property type="match status" value="1"/>
</dbReference>
<dbReference type="InterPro" id="IPR036318">
    <property type="entry name" value="FAD-bd_PCMH-like_sf"/>
</dbReference>
<comment type="caution">
    <text evidence="10">The sequence shown here is derived from an EMBL/GenBank/DDBJ whole genome shotgun (WGS) entry which is preliminary data.</text>
</comment>
<dbReference type="RefSeq" id="WP_241712125.1">
    <property type="nucleotide sequence ID" value="NZ_JALBUF010000001.1"/>
</dbReference>
<gene>
    <name evidence="10" type="ORF">MM817_00800</name>
</gene>
<keyword evidence="2" id="KW-0285">Flavoprotein</keyword>
<dbReference type="InterPro" id="IPR016169">
    <property type="entry name" value="FAD-bd_PCMH_sub2"/>
</dbReference>
<dbReference type="Gene3D" id="3.30.70.3450">
    <property type="match status" value="1"/>
</dbReference>
<dbReference type="InterPro" id="IPR004113">
    <property type="entry name" value="FAD-bd_oxidored_4_C"/>
</dbReference>
<dbReference type="InterPro" id="IPR025650">
    <property type="entry name" value="Alkyl-DHAP_Synthase"/>
</dbReference>
<keyword evidence="4" id="KW-0560">Oxidoreductase</keyword>
<feature type="domain" description="FAD-binding PCMH-type" evidence="9">
    <location>
        <begin position="89"/>
        <end position="269"/>
    </location>
</feature>
<dbReference type="AlphaFoldDB" id="A0A9X1V858"/>
<dbReference type="Gene3D" id="3.30.300.330">
    <property type="match status" value="1"/>
</dbReference>
<evidence type="ECO:0000313" key="10">
    <source>
        <dbReference type="EMBL" id="MCI0182540.1"/>
    </source>
</evidence>
<accession>A0A9X1V858</accession>
<dbReference type="GO" id="GO:0008610">
    <property type="term" value="P:lipid biosynthetic process"/>
    <property type="evidence" value="ECO:0007669"/>
    <property type="project" value="InterPro"/>
</dbReference>
<evidence type="ECO:0000256" key="7">
    <source>
        <dbReference type="PIRSR" id="PIRSR625650-3"/>
    </source>
</evidence>
<comment type="cofactor">
    <cofactor evidence="7">
        <name>FAD</name>
        <dbReference type="ChEBI" id="CHEBI:57692"/>
    </cofactor>
</comment>
<reference evidence="10" key="1">
    <citation type="submission" date="2022-03" db="EMBL/GenBank/DDBJ databases">
        <title>Draft Genome Sequence of Firmicute Strain S0AB, a Heterotrophic Iron/Sulfur-Oxidizing Extreme Acidophile.</title>
        <authorList>
            <person name="Vergara E."/>
            <person name="Pakostova E."/>
            <person name="Johnson D.B."/>
            <person name="Holmes D.S."/>
        </authorList>
    </citation>
    <scope>NUCLEOTIDE SEQUENCE</scope>
    <source>
        <strain evidence="10">S0AB</strain>
    </source>
</reference>
<dbReference type="InterPro" id="IPR016166">
    <property type="entry name" value="FAD-bd_PCMH"/>
</dbReference>
<keyword evidence="11" id="KW-1185">Reference proteome</keyword>
<feature type="binding site" evidence="6">
    <location>
        <position position="392"/>
    </location>
    <ligand>
        <name>substrate</name>
    </ligand>
</feature>
<dbReference type="InterPro" id="IPR016171">
    <property type="entry name" value="Vanillyl_alc_oxidase_C-sub2"/>
</dbReference>
<proteinExistence type="inferred from homology"/>
<evidence type="ECO:0000256" key="8">
    <source>
        <dbReference type="PIRSR" id="PIRSR625650-4"/>
    </source>
</evidence>
<feature type="active site" description="Proton donor/acceptor" evidence="5">
    <location>
        <position position="453"/>
    </location>
</feature>
<dbReference type="PANTHER" id="PTHR46568">
    <property type="entry name" value="ALKYLDIHYDROXYACETONEPHOSPHATE SYNTHASE, PEROXISOMAL"/>
    <property type="match status" value="1"/>
</dbReference>
<dbReference type="PANTHER" id="PTHR46568:SF1">
    <property type="entry name" value="ALKYLDIHYDROXYACETONEPHOSPHATE SYNTHASE, PEROXISOMAL"/>
    <property type="match status" value="1"/>
</dbReference>
<feature type="binding site" evidence="7">
    <location>
        <begin position="253"/>
        <end position="259"/>
    </location>
    <ligand>
        <name>FAD</name>
        <dbReference type="ChEBI" id="CHEBI:57692"/>
    </ligand>
</feature>
<evidence type="ECO:0000256" key="6">
    <source>
        <dbReference type="PIRSR" id="PIRSR625650-2"/>
    </source>
</evidence>
<evidence type="ECO:0000313" key="11">
    <source>
        <dbReference type="Proteomes" id="UP001139263"/>
    </source>
</evidence>
<dbReference type="Proteomes" id="UP001139263">
    <property type="component" value="Unassembled WGS sequence"/>
</dbReference>
<dbReference type="SUPFAM" id="SSF56176">
    <property type="entry name" value="FAD-binding/transporter-associated domain-like"/>
    <property type="match status" value="1"/>
</dbReference>
<dbReference type="GO" id="GO:0071949">
    <property type="term" value="F:FAD binding"/>
    <property type="evidence" value="ECO:0007669"/>
    <property type="project" value="InterPro"/>
</dbReference>
<sequence>MRRWNGWGEESVFQKVNPIAFEYLQAHVGLAKTSHSLTFDELIALVPSSRLTQHELLACCDMTCDAKDRALHAVGQSLPDWIGLRMGLIERFPDAVAYPKSAQEIRTLLDLASEHDIRLIPYGGGTSVVGHLTVPDSLQPVVTVDMRRMNQLLHFDPMEQLATFEAGISGPEIEDCLQARGYTLGHYPQSFEYSTLGGWVATRSAGQYSLGYGRMDSLFVGGRLETPAGSFVLKPIPASAAGPDLRQTVLGSEGRLGIITECTVKVSRLPKQERVHAAFFKDAETALTAVRELAQADLHMTMIRLSLAAETETTLALASHQKVLSFVKLGLSLWGVKDQKCLLLYGVAGSTDAVSQGLLSARRIIKQQGGIFVGQKFGEEWKKARFQSPYLRNTLWEAGYAIDTLETSVIWSKVKTTIAAIEDALKNAARLQQEQVHVFTHVSHVYAVGSSIYTTYVFRLADTADATLARWQTLKSAASQAIVEQGGTISHQHGVGLDHRPYLEVEKGELWLQMLRAVAKTVDPKGLMNPGKLME</sequence>
<dbReference type="GO" id="GO:0016491">
    <property type="term" value="F:oxidoreductase activity"/>
    <property type="evidence" value="ECO:0007669"/>
    <property type="project" value="UniProtKB-KW"/>
</dbReference>
<evidence type="ECO:0000256" key="3">
    <source>
        <dbReference type="ARBA" id="ARBA00022827"/>
    </source>
</evidence>
<dbReference type="Gene3D" id="1.10.45.10">
    <property type="entry name" value="Vanillyl-alcohol Oxidase, Chain A, domain 4"/>
    <property type="match status" value="1"/>
</dbReference>
<dbReference type="PROSITE" id="PS51387">
    <property type="entry name" value="FAD_PCMH"/>
    <property type="match status" value="1"/>
</dbReference>
<evidence type="ECO:0000256" key="5">
    <source>
        <dbReference type="PIRSR" id="PIRSR625650-1"/>
    </source>
</evidence>
<evidence type="ECO:0000259" key="9">
    <source>
        <dbReference type="PROSITE" id="PS51387"/>
    </source>
</evidence>
<organism evidence="10 11">
    <name type="scientific">Sulfoacidibacillus ferrooxidans</name>
    <dbReference type="NCBI Taxonomy" id="2005001"/>
    <lineage>
        <taxon>Bacteria</taxon>
        <taxon>Bacillati</taxon>
        <taxon>Bacillota</taxon>
        <taxon>Bacilli</taxon>
        <taxon>Bacillales</taxon>
        <taxon>Alicyclobacillaceae</taxon>
        <taxon>Sulfoacidibacillus</taxon>
    </lineage>
</organism>
<dbReference type="Pfam" id="PF02913">
    <property type="entry name" value="FAD-oxidase_C"/>
    <property type="match status" value="1"/>
</dbReference>
<feature type="site" description="Important for enzyme activity" evidence="8">
    <location>
        <position position="304"/>
    </location>
</feature>
<feature type="binding site" evidence="7">
    <location>
        <begin position="121"/>
        <end position="127"/>
    </location>
    <ligand>
        <name>FAD</name>
        <dbReference type="ChEBI" id="CHEBI:57692"/>
    </ligand>
</feature>
<dbReference type="Gene3D" id="3.30.465.10">
    <property type="match status" value="1"/>
</dbReference>
<evidence type="ECO:0000256" key="2">
    <source>
        <dbReference type="ARBA" id="ARBA00022630"/>
    </source>
</evidence>
<dbReference type="GO" id="GO:0008609">
    <property type="term" value="F:alkylglycerone-phosphate synthase activity"/>
    <property type="evidence" value="ECO:0007669"/>
    <property type="project" value="InterPro"/>
</dbReference>
<dbReference type="InterPro" id="IPR016167">
    <property type="entry name" value="FAD-bd_PCMH_sub1"/>
</dbReference>
<comment type="similarity">
    <text evidence="1">Belongs to the FAD-binding oxidoreductase/transferase type 4 family.</text>
</comment>
<dbReference type="Gene3D" id="3.30.43.10">
    <property type="entry name" value="Uridine Diphospho-n-acetylenolpyruvylglucosamine Reductase, domain 2"/>
    <property type="match status" value="1"/>
</dbReference>
<dbReference type="EMBL" id="JALBUF010000001">
    <property type="protein sequence ID" value="MCI0182540.1"/>
    <property type="molecule type" value="Genomic_DNA"/>
</dbReference>
<evidence type="ECO:0000256" key="1">
    <source>
        <dbReference type="ARBA" id="ARBA00008000"/>
    </source>
</evidence>
<protein>
    <recommendedName>
        <fullName evidence="9">FAD-binding PCMH-type domain-containing protein</fullName>
    </recommendedName>
</protein>
<dbReference type="InterPro" id="IPR016164">
    <property type="entry name" value="FAD-linked_Oxase-like_C"/>
</dbReference>
<keyword evidence="3 7" id="KW-0274">FAD</keyword>
<evidence type="ECO:0000256" key="4">
    <source>
        <dbReference type="ARBA" id="ARBA00023002"/>
    </source>
</evidence>
<dbReference type="SUPFAM" id="SSF55103">
    <property type="entry name" value="FAD-linked oxidases, C-terminal domain"/>
    <property type="match status" value="1"/>
</dbReference>
<name>A0A9X1V858_9BACL</name>